<dbReference type="OrthoDB" id="5419162at2759"/>
<feature type="compositionally biased region" description="Basic residues" evidence="1">
    <location>
        <begin position="63"/>
        <end position="79"/>
    </location>
</feature>
<proteinExistence type="predicted"/>
<feature type="compositionally biased region" description="Polar residues" evidence="1">
    <location>
        <begin position="359"/>
        <end position="376"/>
    </location>
</feature>
<dbReference type="VEuPathDB" id="FungiDB:ASPZODRAFT_758118"/>
<organism evidence="2 3">
    <name type="scientific">Penicilliopsis zonata CBS 506.65</name>
    <dbReference type="NCBI Taxonomy" id="1073090"/>
    <lineage>
        <taxon>Eukaryota</taxon>
        <taxon>Fungi</taxon>
        <taxon>Dikarya</taxon>
        <taxon>Ascomycota</taxon>
        <taxon>Pezizomycotina</taxon>
        <taxon>Eurotiomycetes</taxon>
        <taxon>Eurotiomycetidae</taxon>
        <taxon>Eurotiales</taxon>
        <taxon>Aspergillaceae</taxon>
        <taxon>Penicilliopsis</taxon>
    </lineage>
</organism>
<sequence length="550" mass="59413">MPISVLFPVPSSPFSHIILSHPPPSSLPSSFLSTLLLQPPSTTFNHLLPRAKMDSTAPSRNPHFPRRRGRGGRAGRRGRERSVSAENTAKKDPRSAETTGGNNAGFKILSRVPEAEPATADPSPVVKTESALAEEQSVPMAEVEPASVAKTENVSTGEQKPACVTETETTVVEIEPASVDTETVTEKTEPVSVTSGESVPVTEMVSFEFHQEDIVTAKSLEDEKPTGKPVVNICIRSCTLKEASVEAVEPSESPQNEADNQAASTLGRGCDKEGEESNNPSDEDVARNARNNGPRKNGLRVAKSVADISAKGPVSLRDGEQMPKSNRAVSEQAPVITPKNENLCQVTQAAQNKSDDKTLLNSGSDKNLNAEKSSPLQAVEPAVKPSLKKPEEEISFGKFKETDKDKTAEDKTAKDKIAENKTVEEEAVEERISKDKTTKDKATRNKTIKEKSTKDSPDKKALPEKTGDKAKEIKRAESPTNEDMESILCTQYAAGYKTPSGAFLQLQELVKLAAGTTKNGDGVKSYFLPTFIEDPWAGLPAIKTKCLRRF</sequence>
<dbReference type="RefSeq" id="XP_022578782.1">
    <property type="nucleotide sequence ID" value="XM_022730052.1"/>
</dbReference>
<feature type="compositionally biased region" description="Basic and acidic residues" evidence="1">
    <location>
        <begin position="398"/>
        <end position="477"/>
    </location>
</feature>
<protein>
    <submittedName>
        <fullName evidence="2">Uncharacterized protein</fullName>
    </submittedName>
</protein>
<evidence type="ECO:0000313" key="2">
    <source>
        <dbReference type="EMBL" id="OJJ44272.1"/>
    </source>
</evidence>
<dbReference type="AlphaFoldDB" id="A0A1L9SAR1"/>
<feature type="compositionally biased region" description="Polar residues" evidence="1">
    <location>
        <begin position="339"/>
        <end position="352"/>
    </location>
</feature>
<name>A0A1L9SAR1_9EURO</name>
<feature type="region of interest" description="Disordered" evidence="1">
    <location>
        <begin position="49"/>
        <end position="162"/>
    </location>
</feature>
<dbReference type="EMBL" id="KV878348">
    <property type="protein sequence ID" value="OJJ44272.1"/>
    <property type="molecule type" value="Genomic_DNA"/>
</dbReference>
<feature type="region of interest" description="Disordered" evidence="1">
    <location>
        <begin position="246"/>
        <end position="482"/>
    </location>
</feature>
<evidence type="ECO:0000256" key="1">
    <source>
        <dbReference type="SAM" id="MobiDB-lite"/>
    </source>
</evidence>
<feature type="compositionally biased region" description="Polar residues" evidence="1">
    <location>
        <begin position="255"/>
        <end position="264"/>
    </location>
</feature>
<evidence type="ECO:0000313" key="3">
    <source>
        <dbReference type="Proteomes" id="UP000184188"/>
    </source>
</evidence>
<dbReference type="Proteomes" id="UP000184188">
    <property type="component" value="Unassembled WGS sequence"/>
</dbReference>
<feature type="compositionally biased region" description="Basic and acidic residues" evidence="1">
    <location>
        <begin position="80"/>
        <end position="95"/>
    </location>
</feature>
<dbReference type="GeneID" id="34616516"/>
<reference evidence="3" key="1">
    <citation type="journal article" date="2017" name="Genome Biol.">
        <title>Comparative genomics reveals high biological diversity and specific adaptations in the industrially and medically important fungal genus Aspergillus.</title>
        <authorList>
            <person name="de Vries R.P."/>
            <person name="Riley R."/>
            <person name="Wiebenga A."/>
            <person name="Aguilar-Osorio G."/>
            <person name="Amillis S."/>
            <person name="Uchima C.A."/>
            <person name="Anderluh G."/>
            <person name="Asadollahi M."/>
            <person name="Askin M."/>
            <person name="Barry K."/>
            <person name="Battaglia E."/>
            <person name="Bayram O."/>
            <person name="Benocci T."/>
            <person name="Braus-Stromeyer S.A."/>
            <person name="Caldana C."/>
            <person name="Canovas D."/>
            <person name="Cerqueira G.C."/>
            <person name="Chen F."/>
            <person name="Chen W."/>
            <person name="Choi C."/>
            <person name="Clum A."/>
            <person name="Dos Santos R.A."/>
            <person name="Damasio A.R."/>
            <person name="Diallinas G."/>
            <person name="Emri T."/>
            <person name="Fekete E."/>
            <person name="Flipphi M."/>
            <person name="Freyberg S."/>
            <person name="Gallo A."/>
            <person name="Gournas C."/>
            <person name="Habgood R."/>
            <person name="Hainaut M."/>
            <person name="Harispe M.L."/>
            <person name="Henrissat B."/>
            <person name="Hilden K.S."/>
            <person name="Hope R."/>
            <person name="Hossain A."/>
            <person name="Karabika E."/>
            <person name="Karaffa L."/>
            <person name="Karanyi Z."/>
            <person name="Krasevec N."/>
            <person name="Kuo A."/>
            <person name="Kusch H."/>
            <person name="LaButti K."/>
            <person name="Lagendijk E.L."/>
            <person name="Lapidus A."/>
            <person name="Levasseur A."/>
            <person name="Lindquist E."/>
            <person name="Lipzen A."/>
            <person name="Logrieco A.F."/>
            <person name="MacCabe A."/>
            <person name="Maekelae M.R."/>
            <person name="Malavazi I."/>
            <person name="Melin P."/>
            <person name="Meyer V."/>
            <person name="Mielnichuk N."/>
            <person name="Miskei M."/>
            <person name="Molnar A.P."/>
            <person name="Mule G."/>
            <person name="Ngan C.Y."/>
            <person name="Orejas M."/>
            <person name="Orosz E."/>
            <person name="Ouedraogo J.P."/>
            <person name="Overkamp K.M."/>
            <person name="Park H.-S."/>
            <person name="Perrone G."/>
            <person name="Piumi F."/>
            <person name="Punt P.J."/>
            <person name="Ram A.F."/>
            <person name="Ramon A."/>
            <person name="Rauscher S."/>
            <person name="Record E."/>
            <person name="Riano-Pachon D.M."/>
            <person name="Robert V."/>
            <person name="Roehrig J."/>
            <person name="Ruller R."/>
            <person name="Salamov A."/>
            <person name="Salih N.S."/>
            <person name="Samson R.A."/>
            <person name="Sandor E."/>
            <person name="Sanguinetti M."/>
            <person name="Schuetze T."/>
            <person name="Sepcic K."/>
            <person name="Shelest E."/>
            <person name="Sherlock G."/>
            <person name="Sophianopoulou V."/>
            <person name="Squina F.M."/>
            <person name="Sun H."/>
            <person name="Susca A."/>
            <person name="Todd R.B."/>
            <person name="Tsang A."/>
            <person name="Unkles S.E."/>
            <person name="van de Wiele N."/>
            <person name="van Rossen-Uffink D."/>
            <person name="Oliveira J.V."/>
            <person name="Vesth T.C."/>
            <person name="Visser J."/>
            <person name="Yu J.-H."/>
            <person name="Zhou M."/>
            <person name="Andersen M.R."/>
            <person name="Archer D.B."/>
            <person name="Baker S.E."/>
            <person name="Benoit I."/>
            <person name="Brakhage A.A."/>
            <person name="Braus G.H."/>
            <person name="Fischer R."/>
            <person name="Frisvad J.C."/>
            <person name="Goldman G.H."/>
            <person name="Houbraken J."/>
            <person name="Oakley B."/>
            <person name="Pocsi I."/>
            <person name="Scazzocchio C."/>
            <person name="Seiboth B."/>
            <person name="vanKuyk P.A."/>
            <person name="Wortman J."/>
            <person name="Dyer P.S."/>
            <person name="Grigoriev I.V."/>
        </authorList>
    </citation>
    <scope>NUCLEOTIDE SEQUENCE [LARGE SCALE GENOMIC DNA]</scope>
    <source>
        <strain evidence="3">CBS 506.65</strain>
    </source>
</reference>
<accession>A0A1L9SAR1</accession>
<gene>
    <name evidence="2" type="ORF">ASPZODRAFT_758118</name>
</gene>
<keyword evidence="3" id="KW-1185">Reference proteome</keyword>